<dbReference type="KEGG" id="gla:GL50803_0094542"/>
<evidence type="ECO:0000313" key="3">
    <source>
        <dbReference type="EMBL" id="KAE8304649.1"/>
    </source>
</evidence>
<feature type="region of interest" description="Disordered" evidence="2">
    <location>
        <begin position="724"/>
        <end position="760"/>
    </location>
</feature>
<dbReference type="VEuPathDB" id="GiardiaDB:GL50803_94542"/>
<feature type="region of interest" description="Disordered" evidence="2">
    <location>
        <begin position="303"/>
        <end position="373"/>
    </location>
</feature>
<accession>A8BP01</accession>
<feature type="compositionally biased region" description="Basic and acidic residues" evidence="2">
    <location>
        <begin position="307"/>
        <end position="322"/>
    </location>
</feature>
<keyword evidence="1" id="KW-0175">Coiled coil</keyword>
<dbReference type="Proteomes" id="UP000001548">
    <property type="component" value="Unassembled WGS sequence"/>
</dbReference>
<feature type="compositionally biased region" description="Polar residues" evidence="2">
    <location>
        <begin position="802"/>
        <end position="812"/>
    </location>
</feature>
<feature type="region of interest" description="Disordered" evidence="2">
    <location>
        <begin position="798"/>
        <end position="817"/>
    </location>
</feature>
<feature type="region of interest" description="Disordered" evidence="2">
    <location>
        <begin position="1057"/>
        <end position="1086"/>
    </location>
</feature>
<dbReference type="GeneID" id="5698717"/>
<dbReference type="EMBL" id="AACB03000001">
    <property type="protein sequence ID" value="KAE8304649.1"/>
    <property type="molecule type" value="Genomic_DNA"/>
</dbReference>
<feature type="coiled-coil region" evidence="1">
    <location>
        <begin position="532"/>
        <end position="594"/>
    </location>
</feature>
<name>A8BP01_GIAIC</name>
<sequence length="1471" mass="162107">MPPLVSQFGRQRANMNAGGVLTTYRNDYDPRAQSKTKRLTGTTGATYQTRLGTRVQNLQPVRSKQQATRRPVVPQRNTIASNIFQLANALQAAKGTVGTPRREAKSVGDRPAYQVPKSIDRRAAARRQEPSDSYSDYYSYYSDSYPSDYFDDLITSRSVSQHGASGSKDTSFAMLDDLIELIKETSISSQHSRDSRDNPSTRSRAKEKKPSSVSAFKRPARASQPNSRSTSKSDPKSHKKTFSLAESQQEGSEHEFDSVIHQSLSTSQNSINTEIVIPNTKVSRGSMNFIEHNRMMAVHPYNAANSSKKDSALSSGQEKRSSYMENGLAGSTTGFINESRRHQQLKRKQVQDTHSNEDKSNKRHHSTGTPDLSIITGSAGSLAAPLISSAIATSGGADLSVGVGSHAMTSSSAPLMLENKDLQANYSETQGRNGLTDKPARRYMLLKDSERYRLTVQQQQQMIQPNAQQPVLSHSALLASGGPAGESGEKANASNSGLSIRATPNSSAVVVPHQLPGETPLPKYITTANDAFNLFREKYRNLKQEKKTLEKELTELRATLEAERSELIAARQQIRHLESTKAEMRNEFRAILDEKEKIIYQLNTTVDQAHRIAIDRSLLDRSSADGGDIKLSAQPPVDTEAIYREAYEQAKIELLRELRQDLSVELEQRRTKHRGKDGDIELALSNLVTNKQYSENTVARTKEPAKPIVSRISNESSDIDYLKKGKKPTLATRSGCTQERNSFDSEKKDEADKSSEEVLPSRSPLITIPVSTPITSKSTGSTTKAVKELTAQALIVSERDQSAQSGESSPMTLSPDIYKDPLRGISLHSKPLPPPDGNTFAELQEDVHELPEVDNKINSVDGSNAITTVVALQKETVFTEANAVCALENLQVKEFAHIPDTTVSEEPHAEEKLHAHLEEPVLPEEKETYLATSVPRLSSEKSLNNHLLDKEIHNVKNTREDKLEGQLNSTSEPQLDSEVCSKADHALDEKQVDDAPQMQTQTHVRPLEHEAFAPTDHINQQDTAVCENGPSEVNIEELTDLMPAITLPSNDRARLLSTEKPEIKEQESNEAKREEQNELPQHTNVESHMDIETKSAGVTESINVLDASTLMSGVVPDISEILADHTIQNLSMLPTPSGVSFMPRTEEHTGSEVALRDDGSAYMELTAAIDNIIDDSYYGNFIVIFMNMSEYPEGGETLCQLGVNMANCIYANASIELNAISQFEPLSKELLELVHDQHSVLWSMSYYTAKVLLAYFCAFGTDTLELITAIAPDFAVVLTEVSPDMGEGFANECHVLGALLSLIASLGVLCTEGDLASFVQASQTLLNLMKIDDCPIYLYPIPVTIVICIEVLLTNGYFLPLEADDDTKDEASILQENVTEVVATTLVKLCKKYLNQVQAGDSDEFLPEQHELCNIACLMQSTILLQREVRLKPELLENVQAVFEGVAQSTRALASVPGLSQYYEVVSSSKS</sequence>
<organism evidence="3 4">
    <name type="scientific">Giardia intestinalis (strain ATCC 50803 / WB clone C6)</name>
    <name type="common">Giardia lamblia</name>
    <dbReference type="NCBI Taxonomy" id="184922"/>
    <lineage>
        <taxon>Eukaryota</taxon>
        <taxon>Metamonada</taxon>
        <taxon>Diplomonadida</taxon>
        <taxon>Hexamitidae</taxon>
        <taxon>Giardiinae</taxon>
        <taxon>Giardia</taxon>
    </lineage>
</organism>
<feature type="compositionally biased region" description="Basic and acidic residues" evidence="2">
    <location>
        <begin position="349"/>
        <end position="360"/>
    </location>
</feature>
<keyword evidence="4" id="KW-1185">Reference proteome</keyword>
<feature type="compositionally biased region" description="Basic and acidic residues" evidence="2">
    <location>
        <begin position="1057"/>
        <end position="1076"/>
    </location>
</feature>
<feature type="region of interest" description="Disordered" evidence="2">
    <location>
        <begin position="477"/>
        <end position="499"/>
    </location>
</feature>
<dbReference type="HOGENOM" id="CLU_250210_0_0_1"/>
<protein>
    <submittedName>
        <fullName evidence="3">Uncharacterized protein</fullName>
    </submittedName>
</protein>
<feature type="region of interest" description="Disordered" evidence="2">
    <location>
        <begin position="186"/>
        <end position="258"/>
    </location>
</feature>
<gene>
    <name evidence="3" type="ORF">GL50803_0094542</name>
</gene>
<dbReference type="OMA" id="FANECHV"/>
<feature type="compositionally biased region" description="Basic and acidic residues" evidence="2">
    <location>
        <begin position="741"/>
        <end position="756"/>
    </location>
</feature>
<evidence type="ECO:0000313" key="4">
    <source>
        <dbReference type="Proteomes" id="UP000001548"/>
    </source>
</evidence>
<evidence type="ECO:0000256" key="1">
    <source>
        <dbReference type="SAM" id="Coils"/>
    </source>
</evidence>
<feature type="compositionally biased region" description="Polar residues" evidence="2">
    <location>
        <begin position="731"/>
        <end position="740"/>
    </location>
</feature>
<comment type="caution">
    <text evidence="3">The sequence shown here is derived from an EMBL/GenBank/DDBJ whole genome shotgun (WGS) entry which is preliminary data.</text>
</comment>
<evidence type="ECO:0000256" key="2">
    <source>
        <dbReference type="SAM" id="MobiDB-lite"/>
    </source>
</evidence>
<proteinExistence type="predicted"/>
<reference evidence="3 4" key="1">
    <citation type="journal article" date="2007" name="Science">
        <title>Genomic minimalism in the early diverging intestinal parasite Giardia lamblia.</title>
        <authorList>
            <person name="Morrison H.G."/>
            <person name="McArthur A.G."/>
            <person name="Gillin F.D."/>
            <person name="Aley S.B."/>
            <person name="Adam R.D."/>
            <person name="Olsen G.J."/>
            <person name="Best A.A."/>
            <person name="Cande W.Z."/>
            <person name="Chen F."/>
            <person name="Cipriano M.J."/>
            <person name="Davids B.J."/>
            <person name="Dawson S.C."/>
            <person name="Elmendorf H.G."/>
            <person name="Hehl A.B."/>
            <person name="Holder M.E."/>
            <person name="Huse S.M."/>
            <person name="Kim U.U."/>
            <person name="Lasek-Nesselquist E."/>
            <person name="Manning G."/>
            <person name="Nigam A."/>
            <person name="Nixon J.E."/>
            <person name="Palm D."/>
            <person name="Passamaneck N.E."/>
            <person name="Prabhu A."/>
            <person name="Reich C.I."/>
            <person name="Reiner D.S."/>
            <person name="Samuelson J."/>
            <person name="Svard S.G."/>
            <person name="Sogin M.L."/>
        </authorList>
    </citation>
    <scope>NUCLEOTIDE SEQUENCE [LARGE SCALE GENOMIC DNA]</scope>
    <source>
        <strain evidence="3 4">WB C6</strain>
    </source>
</reference>
<dbReference type="RefSeq" id="XP_001705832.1">
    <property type="nucleotide sequence ID" value="XM_001705780.1"/>
</dbReference>